<dbReference type="Pfam" id="PF00781">
    <property type="entry name" value="DAGK_cat"/>
    <property type="match status" value="1"/>
</dbReference>
<dbReference type="SUPFAM" id="SSF111331">
    <property type="entry name" value="NAD kinase/diacylglycerol kinase-like"/>
    <property type="match status" value="1"/>
</dbReference>
<dbReference type="Proteomes" id="UP001590951">
    <property type="component" value="Unassembled WGS sequence"/>
</dbReference>
<protein>
    <recommendedName>
        <fullName evidence="1">DAGKc domain-containing protein</fullName>
    </recommendedName>
</protein>
<dbReference type="InterPro" id="IPR050187">
    <property type="entry name" value="Lipid_Phosphate_FormReg"/>
</dbReference>
<dbReference type="InterPro" id="IPR017438">
    <property type="entry name" value="ATP-NAD_kinase_N"/>
</dbReference>
<dbReference type="PROSITE" id="PS50146">
    <property type="entry name" value="DAGK"/>
    <property type="match status" value="1"/>
</dbReference>
<reference evidence="2 3" key="1">
    <citation type="submission" date="2024-09" db="EMBL/GenBank/DDBJ databases">
        <title>Rethinking Asexuality: The Enigmatic Case of Functional Sexual Genes in Lepraria (Stereocaulaceae).</title>
        <authorList>
            <person name="Doellman M."/>
            <person name="Sun Y."/>
            <person name="Barcenas-Pena A."/>
            <person name="Lumbsch H.T."/>
            <person name="Grewe F."/>
        </authorList>
    </citation>
    <scope>NUCLEOTIDE SEQUENCE [LARGE SCALE GENOMIC DNA]</scope>
    <source>
        <strain evidence="2 3">Grewe 0041</strain>
    </source>
</reference>
<dbReference type="EMBL" id="JBHFEH010000074">
    <property type="protein sequence ID" value="KAL2048988.1"/>
    <property type="molecule type" value="Genomic_DNA"/>
</dbReference>
<gene>
    <name evidence="2" type="ORF">ABVK25_010740</name>
</gene>
<dbReference type="PANTHER" id="PTHR12358:SF31">
    <property type="entry name" value="ACYLGLYCEROL KINASE, MITOCHONDRIAL"/>
    <property type="match status" value="1"/>
</dbReference>
<accession>A0ABR4ATG6</accession>
<dbReference type="Gene3D" id="2.60.200.40">
    <property type="match status" value="1"/>
</dbReference>
<evidence type="ECO:0000313" key="3">
    <source>
        <dbReference type="Proteomes" id="UP001590951"/>
    </source>
</evidence>
<dbReference type="Pfam" id="PF24321">
    <property type="entry name" value="DUF7493"/>
    <property type="match status" value="1"/>
</dbReference>
<dbReference type="PANTHER" id="PTHR12358">
    <property type="entry name" value="SPHINGOSINE KINASE"/>
    <property type="match status" value="1"/>
</dbReference>
<name>A0ABR4ATG6_9LECA</name>
<dbReference type="InterPro" id="IPR055916">
    <property type="entry name" value="DUF7493"/>
</dbReference>
<comment type="caution">
    <text evidence="2">The sequence shown here is derived from an EMBL/GenBank/DDBJ whole genome shotgun (WGS) entry which is preliminary data.</text>
</comment>
<evidence type="ECO:0000259" key="1">
    <source>
        <dbReference type="PROSITE" id="PS50146"/>
    </source>
</evidence>
<feature type="domain" description="DAGKc" evidence="1">
    <location>
        <begin position="135"/>
        <end position="274"/>
    </location>
</feature>
<keyword evidence="3" id="KW-1185">Reference proteome</keyword>
<dbReference type="Gene3D" id="3.40.50.10330">
    <property type="entry name" value="Probable inorganic polyphosphate/atp-NAD kinase, domain 1"/>
    <property type="match status" value="1"/>
</dbReference>
<proteinExistence type="predicted"/>
<organism evidence="2 3">
    <name type="scientific">Lepraria finkii</name>
    <dbReference type="NCBI Taxonomy" id="1340010"/>
    <lineage>
        <taxon>Eukaryota</taxon>
        <taxon>Fungi</taxon>
        <taxon>Dikarya</taxon>
        <taxon>Ascomycota</taxon>
        <taxon>Pezizomycotina</taxon>
        <taxon>Lecanoromycetes</taxon>
        <taxon>OSLEUM clade</taxon>
        <taxon>Lecanoromycetidae</taxon>
        <taxon>Lecanorales</taxon>
        <taxon>Lecanorineae</taxon>
        <taxon>Stereocaulaceae</taxon>
        <taxon>Lepraria</taxon>
    </lineage>
</organism>
<dbReference type="InterPro" id="IPR016064">
    <property type="entry name" value="NAD/diacylglycerol_kinase_sf"/>
</dbReference>
<evidence type="ECO:0000313" key="2">
    <source>
        <dbReference type="EMBL" id="KAL2048988.1"/>
    </source>
</evidence>
<dbReference type="InterPro" id="IPR001206">
    <property type="entry name" value="Diacylglycerol_kinase_cat_dom"/>
</dbReference>
<dbReference type="SMART" id="SM00046">
    <property type="entry name" value="DAGKc"/>
    <property type="match status" value="1"/>
</dbReference>
<sequence>MAPSTIPGSDPFADPTRMSENSEYAAGDTLPVGRDASLTLATDSLIVLDEDFTRRETRNCCGLLPSKAKTTQAIPFFHVLWAELSDFDITIQYAKTTSKNVVRVASVNYLVEKPQQGYAKAWISKLLDRAYGESQRKKRIKILINPFSGRGGAQKWFLRDIEPIFVAARCEINVERTLYQGHAVEIAEKMDTDAYDVVASCSGDGLPHEVFNGLGKKRNAAKALSQVAIVQLPCGTGNAMSWNCFGTDSTSLAALCIVKGIRTPLDLVSITQGNRRTLSFLSQSVGIVAEVDLGTEHIRWMGSARFTYGFLVRVLRKTVYPCALAVKIDVPTKGAIKEAFRKEFNNHAPIEERRSSFDIDTLGLPELQYGTVSSPLPSDFTPIPSSKPSATFTRAIWLSMAPGANFFPAALPSDGYLDCVTVDGDISRTSAIQSFLAVEDGSWFNMPHVNYRKISGYRITPKGQKSGYISIDGERVPFEEFQAEVHRGLGTVLTRSGHMYEAEGVIPRTGQGS</sequence>